<evidence type="ECO:0000256" key="1">
    <source>
        <dbReference type="SAM" id="SignalP"/>
    </source>
</evidence>
<evidence type="ECO:0000313" key="2">
    <source>
        <dbReference type="EMBL" id="OGE56282.1"/>
    </source>
</evidence>
<dbReference type="Proteomes" id="UP000177622">
    <property type="component" value="Unassembled WGS sequence"/>
</dbReference>
<feature type="signal peptide" evidence="1">
    <location>
        <begin position="1"/>
        <end position="17"/>
    </location>
</feature>
<proteinExistence type="predicted"/>
<gene>
    <name evidence="2" type="ORF">PENARI_c003G04534</name>
</gene>
<keyword evidence="3" id="KW-1185">Reference proteome</keyword>
<dbReference type="AlphaFoldDB" id="A0A1F5LSU5"/>
<organism evidence="2 3">
    <name type="scientific">Penicillium arizonense</name>
    <dbReference type="NCBI Taxonomy" id="1835702"/>
    <lineage>
        <taxon>Eukaryota</taxon>
        <taxon>Fungi</taxon>
        <taxon>Dikarya</taxon>
        <taxon>Ascomycota</taxon>
        <taxon>Pezizomycotina</taxon>
        <taxon>Eurotiomycetes</taxon>
        <taxon>Eurotiomycetidae</taxon>
        <taxon>Eurotiales</taxon>
        <taxon>Aspergillaceae</taxon>
        <taxon>Penicillium</taxon>
    </lineage>
</organism>
<evidence type="ECO:0000313" key="3">
    <source>
        <dbReference type="Proteomes" id="UP000177622"/>
    </source>
</evidence>
<protein>
    <recommendedName>
        <fullName evidence="4">AA1-like domain-containing protein</fullName>
    </recommendedName>
</protein>
<dbReference type="OrthoDB" id="4416590at2759"/>
<dbReference type="EMBL" id="LXJU01000003">
    <property type="protein sequence ID" value="OGE56282.1"/>
    <property type="molecule type" value="Genomic_DNA"/>
</dbReference>
<sequence>MNFVAASLLLAASSVFAAPANSKRENSISISDFRASATTYSSATMHFVVIDPNYPDDTPTDCNLIWSYGASPKQSARCNNGQYYIRFPDGAVDFHRFTLELERVSGPIAEKGQVSLESGTKWTCVENPEDQVLIRCGYTDVLTMNV</sequence>
<keyword evidence="1" id="KW-0732">Signal</keyword>
<feature type="chain" id="PRO_5009519829" description="AA1-like domain-containing protein" evidence="1">
    <location>
        <begin position="18"/>
        <end position="146"/>
    </location>
</feature>
<dbReference type="GeneID" id="34573048"/>
<name>A0A1F5LSU5_PENAI</name>
<accession>A0A1F5LSU5</accession>
<comment type="caution">
    <text evidence="2">The sequence shown here is derived from an EMBL/GenBank/DDBJ whole genome shotgun (WGS) entry which is preliminary data.</text>
</comment>
<reference evidence="2 3" key="1">
    <citation type="journal article" date="2016" name="Sci. Rep.">
        <title>Penicillium arizonense, a new, genome sequenced fungal species, reveals a high chemical diversity in secreted metabolites.</title>
        <authorList>
            <person name="Grijseels S."/>
            <person name="Nielsen J.C."/>
            <person name="Randelovic M."/>
            <person name="Nielsen J."/>
            <person name="Nielsen K.F."/>
            <person name="Workman M."/>
            <person name="Frisvad J.C."/>
        </authorList>
    </citation>
    <scope>NUCLEOTIDE SEQUENCE [LARGE SCALE GENOMIC DNA]</scope>
    <source>
        <strain evidence="2 3">CBS 141311</strain>
    </source>
</reference>
<evidence type="ECO:0008006" key="4">
    <source>
        <dbReference type="Google" id="ProtNLM"/>
    </source>
</evidence>
<dbReference type="RefSeq" id="XP_022491710.1">
    <property type="nucleotide sequence ID" value="XM_022628314.1"/>
</dbReference>